<proteinExistence type="predicted"/>
<keyword evidence="2" id="KW-0472">Membrane</keyword>
<feature type="transmembrane region" description="Helical" evidence="2">
    <location>
        <begin position="92"/>
        <end position="109"/>
    </location>
</feature>
<keyword evidence="5" id="KW-1185">Reference proteome</keyword>
<dbReference type="Pfam" id="PF00174">
    <property type="entry name" value="Oxidored_molyb"/>
    <property type="match status" value="1"/>
</dbReference>
<dbReference type="SUPFAM" id="SSF56524">
    <property type="entry name" value="Oxidoreductase molybdopterin-binding domain"/>
    <property type="match status" value="1"/>
</dbReference>
<dbReference type="RefSeq" id="WP_259485768.1">
    <property type="nucleotide sequence ID" value="NZ_JANTEZ010000002.1"/>
</dbReference>
<protein>
    <submittedName>
        <fullName evidence="4">Molybdopterin-dependent oxidoreductase</fullName>
    </submittedName>
</protein>
<dbReference type="InterPro" id="IPR000572">
    <property type="entry name" value="OxRdtase_Mopterin-bd_dom"/>
</dbReference>
<gene>
    <name evidence="4" type="ORF">NVV95_06715</name>
</gene>
<sequence length="556" mass="57086">MRWKLWAAAAGLASAAAVLAIAEVIAVFAGASTSPLFAVGSLVIDLAPPGVKDLVIQLFGTGDKAALLTLLGVIVAVLAALAGLLEWRRTPFGVALLVLVSGVAVLAVTTRSGAGALSGLPTVVGMIAGALLLRMLAQRLRAWQTAATRTPATAAPARVAATPAPTTPAPARVAAPAPTTPAAPSLTPAGPAQPAAGAGRVDRRRFLVATGVTAVAAVFAGVIARSMNAAASAVTAAREAITLPTAATPAPAAPAGAELGIDGLASYITPNADFYRIDTALQVPSVDASTWSLKITGMVEQEIELSWNDLVALPLEEHPVTLACVSNEVGGDLIGNALWLGYPIRELLARAKPLAGADMVLSRSIDGFTAGTPLEVLQDPDRVGILAVGMNGEPLPVEHGFPVRVVVAGLYGYVSATKWVTELELTTFDESEGYWTPRGWSALGPVKTESRIDVPRVGASVAAGSTPIAGVAWAQHTGIQKVEVKVDDGPWADARLADTAGIDTWVQWVYDWDATPGDHTVSVRATDRSGYTQTPDEASPAPDGASGWHTRTLSVS</sequence>
<dbReference type="SUPFAM" id="SSF81296">
    <property type="entry name" value="E set domains"/>
    <property type="match status" value="1"/>
</dbReference>
<organism evidence="4 5">
    <name type="scientific">Herbiconiux gentiana</name>
    <dbReference type="NCBI Taxonomy" id="2970912"/>
    <lineage>
        <taxon>Bacteria</taxon>
        <taxon>Bacillati</taxon>
        <taxon>Actinomycetota</taxon>
        <taxon>Actinomycetes</taxon>
        <taxon>Micrococcales</taxon>
        <taxon>Microbacteriaceae</taxon>
        <taxon>Herbiconiux</taxon>
    </lineage>
</organism>
<dbReference type="Proteomes" id="UP001165580">
    <property type="component" value="Unassembled WGS sequence"/>
</dbReference>
<evidence type="ECO:0000313" key="5">
    <source>
        <dbReference type="Proteomes" id="UP001165580"/>
    </source>
</evidence>
<feature type="transmembrane region" description="Helical" evidence="2">
    <location>
        <begin position="115"/>
        <end position="133"/>
    </location>
</feature>
<accession>A0ABT2GH62</accession>
<keyword evidence="2" id="KW-1133">Transmembrane helix</keyword>
<feature type="domain" description="Oxidoreductase molybdopterin-binding" evidence="3">
    <location>
        <begin position="281"/>
        <end position="435"/>
    </location>
</feature>
<comment type="caution">
    <text evidence="4">The sequence shown here is derived from an EMBL/GenBank/DDBJ whole genome shotgun (WGS) entry which is preliminary data.</text>
</comment>
<keyword evidence="2" id="KW-0812">Transmembrane</keyword>
<evidence type="ECO:0000259" key="3">
    <source>
        <dbReference type="Pfam" id="PF00174"/>
    </source>
</evidence>
<dbReference type="InterPro" id="IPR036374">
    <property type="entry name" value="OxRdtase_Mopterin-bd_sf"/>
</dbReference>
<dbReference type="PANTHER" id="PTHR19372:SF7">
    <property type="entry name" value="SULFITE OXIDASE, MITOCHONDRIAL"/>
    <property type="match status" value="1"/>
</dbReference>
<dbReference type="Gene3D" id="3.90.420.10">
    <property type="entry name" value="Oxidoreductase, molybdopterin-binding domain"/>
    <property type="match status" value="1"/>
</dbReference>
<name>A0ABT2GH62_9MICO</name>
<dbReference type="Gene3D" id="2.60.40.650">
    <property type="match status" value="1"/>
</dbReference>
<dbReference type="InterPro" id="IPR014756">
    <property type="entry name" value="Ig_E-set"/>
</dbReference>
<feature type="transmembrane region" description="Helical" evidence="2">
    <location>
        <begin position="206"/>
        <end position="224"/>
    </location>
</feature>
<evidence type="ECO:0000256" key="1">
    <source>
        <dbReference type="SAM" id="MobiDB-lite"/>
    </source>
</evidence>
<dbReference type="EMBL" id="JANTEZ010000002">
    <property type="protein sequence ID" value="MCS5714244.1"/>
    <property type="molecule type" value="Genomic_DNA"/>
</dbReference>
<feature type="region of interest" description="Disordered" evidence="1">
    <location>
        <begin position="527"/>
        <end position="556"/>
    </location>
</feature>
<feature type="region of interest" description="Disordered" evidence="1">
    <location>
        <begin position="154"/>
        <end position="197"/>
    </location>
</feature>
<dbReference type="PANTHER" id="PTHR19372">
    <property type="entry name" value="SULFITE REDUCTASE"/>
    <property type="match status" value="1"/>
</dbReference>
<evidence type="ECO:0000256" key="2">
    <source>
        <dbReference type="SAM" id="Phobius"/>
    </source>
</evidence>
<feature type="transmembrane region" description="Helical" evidence="2">
    <location>
        <begin position="65"/>
        <end position="85"/>
    </location>
</feature>
<reference evidence="4" key="1">
    <citation type="submission" date="2022-08" db="EMBL/GenBank/DDBJ databases">
        <authorList>
            <person name="Deng Y."/>
            <person name="Han X.-F."/>
            <person name="Zhang Y.-Q."/>
        </authorList>
    </citation>
    <scope>NUCLEOTIDE SEQUENCE</scope>
    <source>
        <strain evidence="4">CPCC 205716</strain>
    </source>
</reference>
<evidence type="ECO:0000313" key="4">
    <source>
        <dbReference type="EMBL" id="MCS5714244.1"/>
    </source>
</evidence>